<evidence type="ECO:0000256" key="1">
    <source>
        <dbReference type="SAM" id="MobiDB-lite"/>
    </source>
</evidence>
<protein>
    <submittedName>
        <fullName evidence="2">Uncharacterized protein</fullName>
    </submittedName>
</protein>
<gene>
    <name evidence="2" type="ORF">PSTT_15260</name>
</gene>
<feature type="compositionally biased region" description="Basic and acidic residues" evidence="1">
    <location>
        <begin position="22"/>
        <end position="32"/>
    </location>
</feature>
<dbReference type="VEuPathDB" id="FungiDB:PSTT_15260"/>
<reference evidence="2" key="1">
    <citation type="submission" date="2017-12" db="EMBL/GenBank/DDBJ databases">
        <title>Gene loss provides genomic basis for host adaptation in cereal stripe rust fungi.</title>
        <authorList>
            <person name="Xia C."/>
        </authorList>
    </citation>
    <scope>NUCLEOTIDE SEQUENCE [LARGE SCALE GENOMIC DNA]</scope>
    <source>
        <strain evidence="2">93-210</strain>
    </source>
</reference>
<feature type="region of interest" description="Disordered" evidence="1">
    <location>
        <begin position="1"/>
        <end position="32"/>
    </location>
</feature>
<organism evidence="2 3">
    <name type="scientific">Puccinia striiformis</name>
    <dbReference type="NCBI Taxonomy" id="27350"/>
    <lineage>
        <taxon>Eukaryota</taxon>
        <taxon>Fungi</taxon>
        <taxon>Dikarya</taxon>
        <taxon>Basidiomycota</taxon>
        <taxon>Pucciniomycotina</taxon>
        <taxon>Pucciniomycetes</taxon>
        <taxon>Pucciniales</taxon>
        <taxon>Pucciniaceae</taxon>
        <taxon>Puccinia</taxon>
    </lineage>
</organism>
<comment type="caution">
    <text evidence="2">The sequence shown here is derived from an EMBL/GenBank/DDBJ whole genome shotgun (WGS) entry which is preliminary data.</text>
</comment>
<keyword evidence="3" id="KW-1185">Reference proteome</keyword>
<dbReference type="Proteomes" id="UP000239156">
    <property type="component" value="Unassembled WGS sequence"/>
</dbReference>
<dbReference type="EMBL" id="PKSL01000272">
    <property type="protein sequence ID" value="POV97127.1"/>
    <property type="molecule type" value="Genomic_DNA"/>
</dbReference>
<name>A0A2S4UIS3_9BASI</name>
<proteinExistence type="predicted"/>
<dbReference type="AlphaFoldDB" id="A0A2S4UIS3"/>
<sequence>MTCQRDKSNWGMSQTTGIKPRPPPEKPGTRLTPDHYSIDSLFPCWITNLQRGEVKGYHNPIPISTFFCCFLAIVVQVRAGSLPPASVPVPAPPTPLSPYGFPCPPKAFGVCAYAIPIPPPTVIHRNIYPTVYLLDATEDKHKMELSHRAVVIPYVKKLFRAARPDYLNLTCLDVAPTDEQFTAARGLWIRDCPPNQTK</sequence>
<dbReference type="VEuPathDB" id="FungiDB:PSHT_10520"/>
<accession>A0A2S4UIS3</accession>
<evidence type="ECO:0000313" key="3">
    <source>
        <dbReference type="Proteomes" id="UP000239156"/>
    </source>
</evidence>
<evidence type="ECO:0000313" key="2">
    <source>
        <dbReference type="EMBL" id="POV97127.1"/>
    </source>
</evidence>